<dbReference type="KEGG" id="rgl:CS053_00745"/>
<evidence type="ECO:0008006" key="3">
    <source>
        <dbReference type="Google" id="ProtNLM"/>
    </source>
</evidence>
<dbReference type="RefSeq" id="WP_147625969.1">
    <property type="nucleotide sequence ID" value="NZ_CP042807.1"/>
</dbReference>
<protein>
    <recommendedName>
        <fullName evidence="3">Bacteriocin</fullName>
    </recommendedName>
</protein>
<dbReference type="AlphaFoldDB" id="A0A5B9DYW6"/>
<sequence length="74" mass="7292">MREITAMEFDAVSGGLAPPGWVRDLAVGFGAAAGAMMGGIVDPAGGEVIGGIGGGALAGEAYDNVVYIASKYNM</sequence>
<gene>
    <name evidence="1" type="ORF">CS053_00745</name>
</gene>
<evidence type="ECO:0000313" key="2">
    <source>
        <dbReference type="Proteomes" id="UP000321807"/>
    </source>
</evidence>
<organism evidence="1 2">
    <name type="scientific">Rhodanobacter glycinis</name>
    <dbReference type="NCBI Taxonomy" id="582702"/>
    <lineage>
        <taxon>Bacteria</taxon>
        <taxon>Pseudomonadati</taxon>
        <taxon>Pseudomonadota</taxon>
        <taxon>Gammaproteobacteria</taxon>
        <taxon>Lysobacterales</taxon>
        <taxon>Rhodanobacteraceae</taxon>
        <taxon>Rhodanobacter</taxon>
    </lineage>
</organism>
<dbReference type="Proteomes" id="UP000321807">
    <property type="component" value="Chromosome"/>
</dbReference>
<reference evidence="1 2" key="1">
    <citation type="submission" date="2019-08" db="EMBL/GenBank/DDBJ databases">
        <title>Complete genome sequence of Rhodanobacter glycinis strain T01E-68 isolated from tomato root.</title>
        <authorList>
            <person name="Weon H.-Y."/>
            <person name="Lee S.A."/>
        </authorList>
    </citation>
    <scope>NUCLEOTIDE SEQUENCE [LARGE SCALE GENOMIC DNA]</scope>
    <source>
        <strain evidence="1 2">T01E-68</strain>
    </source>
</reference>
<accession>A0A5B9DYW6</accession>
<proteinExistence type="predicted"/>
<evidence type="ECO:0000313" key="1">
    <source>
        <dbReference type="EMBL" id="QEE23187.1"/>
    </source>
</evidence>
<dbReference type="EMBL" id="CP042807">
    <property type="protein sequence ID" value="QEE23187.1"/>
    <property type="molecule type" value="Genomic_DNA"/>
</dbReference>
<name>A0A5B9DYW6_9GAMM</name>